<keyword evidence="4" id="KW-0812">Transmembrane</keyword>
<gene>
    <name evidence="6" type="ORF">CYL18_01865</name>
</gene>
<dbReference type="Pfam" id="PF00535">
    <property type="entry name" value="Glycos_transf_2"/>
    <property type="match status" value="1"/>
</dbReference>
<evidence type="ECO:0000313" key="6">
    <source>
        <dbReference type="EMBL" id="PQD97235.1"/>
    </source>
</evidence>
<keyword evidence="2" id="KW-0328">Glycosyltransferase</keyword>
<evidence type="ECO:0000256" key="2">
    <source>
        <dbReference type="ARBA" id="ARBA00022676"/>
    </source>
</evidence>
<comment type="similarity">
    <text evidence="1">Belongs to the glycosyltransferase 2 family.</text>
</comment>
<dbReference type="GO" id="GO:0016757">
    <property type="term" value="F:glycosyltransferase activity"/>
    <property type="evidence" value="ECO:0007669"/>
    <property type="project" value="UniProtKB-KW"/>
</dbReference>
<feature type="transmembrane region" description="Helical" evidence="4">
    <location>
        <begin position="6"/>
        <end position="30"/>
    </location>
</feature>
<dbReference type="InterPro" id="IPR001173">
    <property type="entry name" value="Glyco_trans_2-like"/>
</dbReference>
<organism evidence="6 7">
    <name type="scientific">Pradoshia eiseniae</name>
    <dbReference type="NCBI Taxonomy" id="2064768"/>
    <lineage>
        <taxon>Bacteria</taxon>
        <taxon>Bacillati</taxon>
        <taxon>Bacillota</taxon>
        <taxon>Bacilli</taxon>
        <taxon>Bacillales</taxon>
        <taxon>Bacillaceae</taxon>
        <taxon>Pradoshia</taxon>
    </lineage>
</organism>
<reference evidence="6 7" key="1">
    <citation type="submission" date="2017-12" db="EMBL/GenBank/DDBJ databases">
        <title>Taxonomic description and draft genome of Pradoshia cofamensis Gen. nov., sp. nov., a thermotolerant bacillale isolated from anterior gut of earthworm Eisenia fetida.</title>
        <authorList>
            <person name="Saha T."/>
            <person name="Chakraborty R."/>
        </authorList>
    </citation>
    <scope>NUCLEOTIDE SEQUENCE [LARGE SCALE GENOMIC DNA]</scope>
    <source>
        <strain evidence="6 7">EAG3</strain>
    </source>
</reference>
<evidence type="ECO:0000256" key="4">
    <source>
        <dbReference type="SAM" id="Phobius"/>
    </source>
</evidence>
<evidence type="ECO:0000256" key="1">
    <source>
        <dbReference type="ARBA" id="ARBA00006739"/>
    </source>
</evidence>
<sequence length="468" mass="53278">MHIGLIVTLVMYIVFFTFQALYIFIPLLTVKGKRFSSNKHVFEQGISVLIPAYNEESVLKNCIQALLHVDYQKYEAFIINDGSSDQSMKLLNSLLQLEECKRNKANVLEHKEIKGVYQSALYPTIFVIDKENGGKADSLNAGIELAAYENIITLDADSSLDVHSLRIINEAFVDKDVIAAGGMVHIGQAFHGDYTNPKARFSINHLMKFQFMQYLANFYLYKITQTKFNALAIISGAFGVFKRSVLLEVKGYRITVGEDMDITMRIQRLIKTKYPHKKIIFIPEAVCFTEGPETFRDLFKQRIRWQKAFIDCIMIYGTSLFRKFGFGVSIFLLVDALMLGTLTAFPTLIIPFVILLSGSGAFLALMLFLFSFSLGVFQSVVSLIISHRLGHSFTRRDKFRLSYFVPLEIVSYRFLGVIFNTFGTVAYFINKNSWNKVQRVGRQHQTYGEELSGSEKVIPILQKSKKTS</sequence>
<feature type="transmembrane region" description="Helical" evidence="4">
    <location>
        <begin position="409"/>
        <end position="429"/>
    </location>
</feature>
<dbReference type="OrthoDB" id="9766299at2"/>
<dbReference type="SUPFAM" id="SSF53448">
    <property type="entry name" value="Nucleotide-diphospho-sugar transferases"/>
    <property type="match status" value="1"/>
</dbReference>
<proteinExistence type="inferred from homology"/>
<evidence type="ECO:0000259" key="5">
    <source>
        <dbReference type="Pfam" id="PF00535"/>
    </source>
</evidence>
<keyword evidence="4" id="KW-1133">Transmembrane helix</keyword>
<name>A0A2S7N5I2_9BACI</name>
<feature type="transmembrane region" description="Helical" evidence="4">
    <location>
        <begin position="308"/>
        <end position="331"/>
    </location>
</feature>
<dbReference type="AlphaFoldDB" id="A0A2S7N5I2"/>
<dbReference type="PANTHER" id="PTHR43630:SF1">
    <property type="entry name" value="POLY-BETA-1,6-N-ACETYL-D-GLUCOSAMINE SYNTHASE"/>
    <property type="match status" value="1"/>
</dbReference>
<accession>A0A2S7N5I2</accession>
<feature type="domain" description="Glycosyltransferase 2-like" evidence="5">
    <location>
        <begin position="47"/>
        <end position="246"/>
    </location>
</feature>
<dbReference type="CDD" id="cd06423">
    <property type="entry name" value="CESA_like"/>
    <property type="match status" value="1"/>
</dbReference>
<evidence type="ECO:0000256" key="3">
    <source>
        <dbReference type="ARBA" id="ARBA00022679"/>
    </source>
</evidence>
<evidence type="ECO:0000313" key="7">
    <source>
        <dbReference type="Proteomes" id="UP000239663"/>
    </source>
</evidence>
<keyword evidence="4" id="KW-0472">Membrane</keyword>
<dbReference type="EMBL" id="PKOZ01000001">
    <property type="protein sequence ID" value="PQD97235.1"/>
    <property type="molecule type" value="Genomic_DNA"/>
</dbReference>
<dbReference type="Proteomes" id="UP000239663">
    <property type="component" value="Unassembled WGS sequence"/>
</dbReference>
<keyword evidence="7" id="KW-1185">Reference proteome</keyword>
<dbReference type="InterPro" id="IPR029044">
    <property type="entry name" value="Nucleotide-diphossugar_trans"/>
</dbReference>
<dbReference type="Gene3D" id="3.90.550.10">
    <property type="entry name" value="Spore Coat Polysaccharide Biosynthesis Protein SpsA, Chain A"/>
    <property type="match status" value="1"/>
</dbReference>
<keyword evidence="3 6" id="KW-0808">Transferase</keyword>
<feature type="transmembrane region" description="Helical" evidence="4">
    <location>
        <begin position="337"/>
        <end position="356"/>
    </location>
</feature>
<feature type="transmembrane region" description="Helical" evidence="4">
    <location>
        <begin position="363"/>
        <end position="389"/>
    </location>
</feature>
<dbReference type="PANTHER" id="PTHR43630">
    <property type="entry name" value="POLY-BETA-1,6-N-ACETYL-D-GLUCOSAMINE SYNTHASE"/>
    <property type="match status" value="1"/>
</dbReference>
<protein>
    <submittedName>
        <fullName evidence="6">Glycosyl transferase family 2</fullName>
    </submittedName>
</protein>
<comment type="caution">
    <text evidence="6">The sequence shown here is derived from an EMBL/GenBank/DDBJ whole genome shotgun (WGS) entry which is preliminary data.</text>
</comment>